<organism evidence="1 2">
    <name type="scientific">Pseudomonas brenneri</name>
    <dbReference type="NCBI Taxonomy" id="129817"/>
    <lineage>
        <taxon>Bacteria</taxon>
        <taxon>Pseudomonadati</taxon>
        <taxon>Pseudomonadota</taxon>
        <taxon>Gammaproteobacteria</taxon>
        <taxon>Pseudomonadales</taxon>
        <taxon>Pseudomonadaceae</taxon>
        <taxon>Pseudomonas</taxon>
    </lineage>
</organism>
<keyword evidence="2" id="KW-1185">Reference proteome</keyword>
<accession>A0ABY0WLB2</accession>
<evidence type="ECO:0008006" key="3">
    <source>
        <dbReference type="Google" id="ProtNLM"/>
    </source>
</evidence>
<proteinExistence type="predicted"/>
<dbReference type="EMBL" id="LT629800">
    <property type="protein sequence ID" value="SDV12857.1"/>
    <property type="molecule type" value="Genomic_DNA"/>
</dbReference>
<gene>
    <name evidence="1" type="ORF">SAMN04490181_5518</name>
</gene>
<dbReference type="Proteomes" id="UP000199620">
    <property type="component" value="Chromosome I"/>
</dbReference>
<dbReference type="RefSeq" id="WP_223232753.1">
    <property type="nucleotide sequence ID" value="NZ_BMNU01000013.1"/>
</dbReference>
<evidence type="ECO:0000313" key="2">
    <source>
        <dbReference type="Proteomes" id="UP000199620"/>
    </source>
</evidence>
<protein>
    <recommendedName>
        <fullName evidence="3">Type III secretion system major needle protein (YscF/MxiH/PrgI family)</fullName>
    </recommendedName>
</protein>
<sequence length="121" mass="13121">MFIGRVRSVEHDDLNGSSSAQESSISRTDVNYFASLMDPSAFASAAPSYTTPQSMLSDASGKLASVTQRMTKSLRALSGDNKFDEARKYPDQLSDTLLLTHILVKSVGKTAQCIDKISNLQ</sequence>
<evidence type="ECO:0000313" key="1">
    <source>
        <dbReference type="EMBL" id="SDV12857.1"/>
    </source>
</evidence>
<name>A0ABY0WLB2_9PSED</name>
<reference evidence="1 2" key="1">
    <citation type="submission" date="2016-10" db="EMBL/GenBank/DDBJ databases">
        <authorList>
            <person name="Varghese N."/>
            <person name="Submissions S."/>
        </authorList>
    </citation>
    <scope>NUCLEOTIDE SEQUENCE [LARGE SCALE GENOMIC DNA]</scope>
    <source>
        <strain evidence="1 2">BS2771</strain>
    </source>
</reference>